<proteinExistence type="predicted"/>
<sequence length="139" mass="15698">MDQWISKDTLHWIYAGSGLLLLVIAIAVPWVLITMPRDSFSHPNRHNWLDRKPAAIRVPLRILKNVLALTLIVVGIAMFLTPGPGIFPILLGIFLADFPGKTTLQSRVVRKPTVMNSLNWLRRTFHRPPLQLPPKKLAA</sequence>
<dbReference type="RefSeq" id="WP_080888008.1">
    <property type="nucleotide sequence ID" value="NZ_LT828648.1"/>
</dbReference>
<dbReference type="OrthoDB" id="9800130at2"/>
<organism evidence="2 3">
    <name type="scientific">Nitrospira japonica</name>
    <dbReference type="NCBI Taxonomy" id="1325564"/>
    <lineage>
        <taxon>Bacteria</taxon>
        <taxon>Pseudomonadati</taxon>
        <taxon>Nitrospirota</taxon>
        <taxon>Nitrospiria</taxon>
        <taxon>Nitrospirales</taxon>
        <taxon>Nitrospiraceae</taxon>
        <taxon>Nitrospira</taxon>
    </lineage>
</organism>
<gene>
    <name evidence="2" type="ORF">NSJP_3674</name>
</gene>
<dbReference type="EMBL" id="LT828648">
    <property type="protein sequence ID" value="SLM49841.1"/>
    <property type="molecule type" value="Genomic_DNA"/>
</dbReference>
<dbReference type="STRING" id="1325564.NSJP_3674"/>
<keyword evidence="1" id="KW-1133">Transmembrane helix</keyword>
<dbReference type="Proteomes" id="UP000192042">
    <property type="component" value="Chromosome I"/>
</dbReference>
<dbReference type="KEGG" id="nja:NSJP_3674"/>
<accession>A0A1W1IA99</accession>
<dbReference type="AlphaFoldDB" id="A0A1W1IA99"/>
<evidence type="ECO:0008006" key="4">
    <source>
        <dbReference type="Google" id="ProtNLM"/>
    </source>
</evidence>
<keyword evidence="1" id="KW-0472">Membrane</keyword>
<evidence type="ECO:0000313" key="3">
    <source>
        <dbReference type="Proteomes" id="UP000192042"/>
    </source>
</evidence>
<reference evidence="2 3" key="1">
    <citation type="submission" date="2017-03" db="EMBL/GenBank/DDBJ databases">
        <authorList>
            <person name="Afonso C.L."/>
            <person name="Miller P.J."/>
            <person name="Scott M.A."/>
            <person name="Spackman E."/>
            <person name="Goraichik I."/>
            <person name="Dimitrov K.M."/>
            <person name="Suarez D.L."/>
            <person name="Swayne D.E."/>
        </authorList>
    </citation>
    <scope>NUCLEOTIDE SEQUENCE [LARGE SCALE GENOMIC DNA]</scope>
    <source>
        <strain evidence="2">Genome sequencing of Nitrospira japonica strain NJ11</strain>
    </source>
</reference>
<evidence type="ECO:0000256" key="1">
    <source>
        <dbReference type="SAM" id="Phobius"/>
    </source>
</evidence>
<name>A0A1W1IA99_9BACT</name>
<feature type="transmembrane region" description="Helical" evidence="1">
    <location>
        <begin position="12"/>
        <end position="33"/>
    </location>
</feature>
<evidence type="ECO:0000313" key="2">
    <source>
        <dbReference type="EMBL" id="SLM49841.1"/>
    </source>
</evidence>
<protein>
    <recommendedName>
        <fullName evidence="4">Transmembrane protein (PGPGW)</fullName>
    </recommendedName>
</protein>
<keyword evidence="1" id="KW-0812">Transmembrane</keyword>
<keyword evidence="3" id="KW-1185">Reference proteome</keyword>